<accession>A0A930MYI1</accession>
<comment type="caution">
    <text evidence="2">The sequence shown here is derived from an EMBL/GenBank/DDBJ whole genome shotgun (WGS) entry which is preliminary data.</text>
</comment>
<gene>
    <name evidence="2" type="ORF">HXN26_08785</name>
</gene>
<dbReference type="EMBL" id="JABZSJ010000052">
    <property type="protein sequence ID" value="MBF1384924.1"/>
    <property type="molecule type" value="Genomic_DNA"/>
</dbReference>
<proteinExistence type="predicted"/>
<sequence>MKNYILLCVFALLSLVANAQEQRDWQRLYDELMVSEEQEGMMNEENYDLLSNLASHPIDLNKATREELEQLPFLTATQVEDILAYIYQYRGMRSVGELLMIESLDAVRSELLSYFITINIDEQQHFPALSTILKRGKHDITFTMKVPFYERKGDKNGYLGYPFTHSLRYKFAYSDYFQAGFVGAQDAGEPFFAHKNMLGYDHYSFYIAVRKLGRIKSAVVGRYKVRFGQGLVINNDFNFGKTMSLLSQGRSYTTVRPNTSRSQANYMQGGATTIALTHHTDLTAFASYRKSDATLNNDGTIRTLLKSGYHRTPTEMEKKNNISQTTFGGNLQWSNYGFRAGLTALYTQFDRPLSPKTSQTYRVDYPAGYDFWNISLSYGYMNPHWSVNGETAMGGNGSIATLNNISFQPSRRLSVIGIQRYYASKYWALHANSLSEGGQMRNEMGMLIGANWTVNRFLTLTAYTDYAYFHKPRYQASIASSAWDNYISGVYTYKNLSFLVRYRFKLRQKDNKDHTKLVNEYTQRARFAFIYSGLNWDCKTQADLSYSRNKANSFGFMLSEFVDWQPLPWLQTSANIGYFHTTDFASRLYIYERSMLYSFNFPTFYGEGIRWALLARANLYKKLNILLKVGTTYYFDRKHISSGLQQVDRSDMTDLEVQLHWKI</sequence>
<name>A0A930MYI1_9BACT</name>
<feature type="chain" id="PRO_5037595671" evidence="1">
    <location>
        <begin position="20"/>
        <end position="663"/>
    </location>
</feature>
<evidence type="ECO:0000313" key="2">
    <source>
        <dbReference type="EMBL" id="MBF1384924.1"/>
    </source>
</evidence>
<keyword evidence="1" id="KW-0732">Signal</keyword>
<dbReference type="SUPFAM" id="SSF47781">
    <property type="entry name" value="RuvA domain 2-like"/>
    <property type="match status" value="1"/>
</dbReference>
<reference evidence="2" key="1">
    <citation type="submission" date="2020-04" db="EMBL/GenBank/DDBJ databases">
        <title>Deep metagenomics examines the oral microbiome during advanced dental caries in children, revealing novel taxa and co-occurrences with host molecules.</title>
        <authorList>
            <person name="Baker J.L."/>
            <person name="Morton J.T."/>
            <person name="Dinis M."/>
            <person name="Alvarez R."/>
            <person name="Tran N.C."/>
            <person name="Knight R."/>
            <person name="Edlund A."/>
        </authorList>
    </citation>
    <scope>NUCLEOTIDE SEQUENCE</scope>
    <source>
        <strain evidence="2">JCVI_44_bin.5</strain>
    </source>
</reference>
<evidence type="ECO:0000256" key="1">
    <source>
        <dbReference type="SAM" id="SignalP"/>
    </source>
</evidence>
<dbReference type="InterPro" id="IPR010994">
    <property type="entry name" value="RuvA_2-like"/>
</dbReference>
<dbReference type="Proteomes" id="UP000771736">
    <property type="component" value="Unassembled WGS sequence"/>
</dbReference>
<dbReference type="RefSeq" id="WP_273160737.1">
    <property type="nucleotide sequence ID" value="NZ_JABZSJ010000052.1"/>
</dbReference>
<evidence type="ECO:0000313" key="3">
    <source>
        <dbReference type="Proteomes" id="UP000771736"/>
    </source>
</evidence>
<dbReference type="AlphaFoldDB" id="A0A930MYI1"/>
<feature type="signal peptide" evidence="1">
    <location>
        <begin position="1"/>
        <end position="19"/>
    </location>
</feature>
<organism evidence="2 3">
    <name type="scientific">Prevotella aurantiaca</name>
    <dbReference type="NCBI Taxonomy" id="596085"/>
    <lineage>
        <taxon>Bacteria</taxon>
        <taxon>Pseudomonadati</taxon>
        <taxon>Bacteroidota</taxon>
        <taxon>Bacteroidia</taxon>
        <taxon>Bacteroidales</taxon>
        <taxon>Prevotellaceae</taxon>
        <taxon>Prevotella</taxon>
    </lineage>
</organism>
<protein>
    <submittedName>
        <fullName evidence="2">Helix-hairpin-helix domain-containing protein</fullName>
    </submittedName>
</protein>